<dbReference type="WBParaSite" id="TREG1_118520.2">
    <property type="protein sequence ID" value="TREG1_118520.2"/>
    <property type="gene ID" value="TREG1_118520"/>
</dbReference>
<keyword evidence="1" id="KW-0732">Signal</keyword>
<organism evidence="2 3">
    <name type="scientific">Trichobilharzia regenti</name>
    <name type="common">Nasal bird schistosome</name>
    <dbReference type="NCBI Taxonomy" id="157069"/>
    <lineage>
        <taxon>Eukaryota</taxon>
        <taxon>Metazoa</taxon>
        <taxon>Spiralia</taxon>
        <taxon>Lophotrochozoa</taxon>
        <taxon>Platyhelminthes</taxon>
        <taxon>Trematoda</taxon>
        <taxon>Digenea</taxon>
        <taxon>Strigeidida</taxon>
        <taxon>Schistosomatoidea</taxon>
        <taxon>Schistosomatidae</taxon>
        <taxon>Trichobilharzia</taxon>
    </lineage>
</organism>
<feature type="chain" id="PRO_5041663934" description="Saposin B-type domain-containing protein" evidence="1">
    <location>
        <begin position="21"/>
        <end position="100"/>
    </location>
</feature>
<reference evidence="2" key="1">
    <citation type="submission" date="2022-06" db="EMBL/GenBank/DDBJ databases">
        <authorList>
            <person name="Berger JAMES D."/>
            <person name="Berger JAMES D."/>
        </authorList>
    </citation>
    <scope>NUCLEOTIDE SEQUENCE [LARGE SCALE GENOMIC DNA]</scope>
</reference>
<sequence>MSHIWATFVLCIVFSGIISAGGGGGNAGGCDHLKEQLKTLLGNAGSCKKQAAEKILDKLVELQKKAQGQTGNEYPTCSNIYALGNMSFPGAPNLPVKKLQ</sequence>
<reference evidence="3" key="2">
    <citation type="submission" date="2023-11" db="UniProtKB">
        <authorList>
            <consortium name="WormBaseParasite"/>
        </authorList>
    </citation>
    <scope>IDENTIFICATION</scope>
</reference>
<protein>
    <recommendedName>
        <fullName evidence="4">Saposin B-type domain-containing protein</fullName>
    </recommendedName>
</protein>
<name>A0AA85IYL0_TRIRE</name>
<evidence type="ECO:0000256" key="1">
    <source>
        <dbReference type="SAM" id="SignalP"/>
    </source>
</evidence>
<dbReference type="Proteomes" id="UP000050795">
    <property type="component" value="Unassembled WGS sequence"/>
</dbReference>
<feature type="signal peptide" evidence="1">
    <location>
        <begin position="1"/>
        <end position="20"/>
    </location>
</feature>
<proteinExistence type="predicted"/>
<evidence type="ECO:0000313" key="2">
    <source>
        <dbReference type="Proteomes" id="UP000050795"/>
    </source>
</evidence>
<dbReference type="AlphaFoldDB" id="A0AA85IYL0"/>
<accession>A0AA85IYL0</accession>
<evidence type="ECO:0008006" key="4">
    <source>
        <dbReference type="Google" id="ProtNLM"/>
    </source>
</evidence>
<keyword evidence="2" id="KW-1185">Reference proteome</keyword>
<evidence type="ECO:0000313" key="3">
    <source>
        <dbReference type="WBParaSite" id="TREG1_118520.2"/>
    </source>
</evidence>